<evidence type="ECO:0000313" key="2">
    <source>
        <dbReference type="EMBL" id="VFK35491.1"/>
    </source>
</evidence>
<name>A0A450XT74_9GAMM</name>
<dbReference type="AlphaFoldDB" id="A0A450XT74"/>
<dbReference type="EMBL" id="CAADFQ010000121">
    <property type="protein sequence ID" value="VFK35491.1"/>
    <property type="molecule type" value="Genomic_DNA"/>
</dbReference>
<gene>
    <name evidence="1" type="ORF">BECKMB1821G_GA0114241_11152</name>
    <name evidence="3" type="ORF">BECKMB1821H_GA0114242_10303</name>
    <name evidence="2" type="ORF">BECKMB1821I_GA0114274_11216</name>
</gene>
<proteinExistence type="predicted"/>
<protein>
    <submittedName>
        <fullName evidence="1">Uncharacterized protein</fullName>
    </submittedName>
</protein>
<sequence length="95" mass="10668">MNPVGIGVGLNRDRAPTSVRSALDPDWVGRRPRLGLMPIPVEVDTDPRLSWICLSPVQRIETKKGWCDLERRERRYFPSEGQISRLAGNDSSLGP</sequence>
<organism evidence="1">
    <name type="scientific">Candidatus Kentrum sp. MB</name>
    <dbReference type="NCBI Taxonomy" id="2138164"/>
    <lineage>
        <taxon>Bacteria</taxon>
        <taxon>Pseudomonadati</taxon>
        <taxon>Pseudomonadota</taxon>
        <taxon>Gammaproteobacteria</taxon>
        <taxon>Candidatus Kentrum</taxon>
    </lineage>
</organism>
<evidence type="ECO:0000313" key="1">
    <source>
        <dbReference type="EMBL" id="VFK32504.1"/>
    </source>
</evidence>
<dbReference type="EMBL" id="CAADGH010000030">
    <property type="protein sequence ID" value="VFK75720.1"/>
    <property type="molecule type" value="Genomic_DNA"/>
</dbReference>
<dbReference type="EMBL" id="CAADFO010000115">
    <property type="protein sequence ID" value="VFK32504.1"/>
    <property type="molecule type" value="Genomic_DNA"/>
</dbReference>
<evidence type="ECO:0000313" key="3">
    <source>
        <dbReference type="EMBL" id="VFK75720.1"/>
    </source>
</evidence>
<accession>A0A450XT74</accession>
<reference evidence="1" key="1">
    <citation type="submission" date="2019-02" db="EMBL/GenBank/DDBJ databases">
        <authorList>
            <person name="Gruber-Vodicka R. H."/>
            <person name="Seah K. B. B."/>
        </authorList>
    </citation>
    <scope>NUCLEOTIDE SEQUENCE</scope>
    <source>
        <strain evidence="1">BECK_BZ197</strain>
        <strain evidence="3">BECK_BZ198</strain>
        <strain evidence="2">BECK_BZ199</strain>
    </source>
</reference>